<comment type="caution">
    <text evidence="3">The sequence shown here is derived from an EMBL/GenBank/DDBJ whole genome shotgun (WGS) entry which is preliminary data.</text>
</comment>
<protein>
    <recommendedName>
        <fullName evidence="2">Big-1 domain-containing protein</fullName>
    </recommendedName>
</protein>
<reference evidence="3 4" key="1">
    <citation type="journal article" date="2017" name="Int. J. Syst. Evol. Microbiol.">
        <title>Rouxiella badensis sp. nov. and Rouxiella silvae sp. nov. isolated from peat bog soil in Germany and emendation of the genus description.</title>
        <authorList>
            <person name="Le Fleche-Mateos A."/>
            <person name="Kugler J.H."/>
            <person name="Hansen S.H."/>
            <person name="Syldatk C."/>
            <person name="Hausmann R."/>
            <person name="Lomprez F."/>
            <person name="Vandenbogaert M."/>
            <person name="Manuguerra J.C."/>
            <person name="Grimont P.A."/>
        </authorList>
    </citation>
    <scope>NUCLEOTIDE SEQUENCE [LARGE SCALE GENOMIC DNA]</scope>
    <source>
        <strain evidence="3 4">DSM 100043</strain>
    </source>
</reference>
<dbReference type="PROSITE" id="PS51127">
    <property type="entry name" value="BIG1"/>
    <property type="match status" value="1"/>
</dbReference>
<name>A0A1X0WG77_9GAMM</name>
<evidence type="ECO:0000313" key="4">
    <source>
        <dbReference type="Proteomes" id="UP000192536"/>
    </source>
</evidence>
<proteinExistence type="inferred from homology"/>
<dbReference type="Proteomes" id="UP000192536">
    <property type="component" value="Unassembled WGS sequence"/>
</dbReference>
<dbReference type="EMBL" id="MRWE01000012">
    <property type="protein sequence ID" value="ORJ25754.1"/>
    <property type="molecule type" value="Genomic_DNA"/>
</dbReference>
<gene>
    <name evidence="3" type="ORF">BS640_08855</name>
</gene>
<organism evidence="3 4">
    <name type="scientific">Rouxiella badensis</name>
    <dbReference type="NCBI Taxonomy" id="1646377"/>
    <lineage>
        <taxon>Bacteria</taxon>
        <taxon>Pseudomonadati</taxon>
        <taxon>Pseudomonadota</taxon>
        <taxon>Gammaproteobacteria</taxon>
        <taxon>Enterobacterales</taxon>
        <taxon>Yersiniaceae</taxon>
        <taxon>Rouxiella</taxon>
    </lineage>
</organism>
<evidence type="ECO:0000259" key="2">
    <source>
        <dbReference type="PROSITE" id="PS51127"/>
    </source>
</evidence>
<keyword evidence="4" id="KW-1185">Reference proteome</keyword>
<dbReference type="Pfam" id="PF02369">
    <property type="entry name" value="Big_1"/>
    <property type="match status" value="1"/>
</dbReference>
<dbReference type="InterPro" id="IPR008964">
    <property type="entry name" value="Invasin/intimin_cell_adhesion"/>
</dbReference>
<dbReference type="InterPro" id="IPR003344">
    <property type="entry name" value="Big_1_dom"/>
</dbReference>
<dbReference type="SMART" id="SM00634">
    <property type="entry name" value="BID_1"/>
    <property type="match status" value="1"/>
</dbReference>
<dbReference type="STRING" id="1646377.BS640_08855"/>
<dbReference type="AlphaFoldDB" id="A0A1X0WG77"/>
<accession>A0A1X0WG77</accession>
<comment type="similarity">
    <text evidence="1">Belongs to the intimin/invasin family.</text>
</comment>
<dbReference type="Gene3D" id="2.60.40.10">
    <property type="entry name" value="Immunoglobulins"/>
    <property type="match status" value="1"/>
</dbReference>
<feature type="domain" description="Big-1" evidence="2">
    <location>
        <begin position="3"/>
        <end position="94"/>
    </location>
</feature>
<evidence type="ECO:0000256" key="1">
    <source>
        <dbReference type="ARBA" id="ARBA00010116"/>
    </source>
</evidence>
<sequence length="666" mass="69405">MTTITLICPSNGAAADGSSQDVLAMTCVDSSGKAVSGQVITLTATTGVTLSATSVTTDSTGVASAYATSTTKGTFTVTAASSGATSVPCAVIFTDGYETAAANRVLSTMQTALAGTGGANYVGWNSSVSYSAGTLGAAFNSGTTQLSSLTSKQARWIDIEDYADTNSAAGDWTTAIQAAIDATNTLGIYNVRGTGSYAVSSTVKIRNVPSSGLNIAIYKITTLSAFPSNTTFWDATPVISIGDTTGNIVGLNLFINYLDGGSKADGITGVSYGYGTSHVHIGYATNCIAVMRMGQHDYTSATNWITGDNWVGNWMGVYLANGTSGTSPIVEAWIIDVKFIANNRWGGMWYFDAGQYGQIRGDWDYNGTYLAVLGLSTTTGLSSIAGQTGLKLTDGTTQMEFLFYYTYQGTTYIVVAASSNISKASGTGAVPWTAGSTISCTTVTGVSLVFSTSEIAGDNASGSNYFDILHDFERAPFGRIQVVAGYISGIIGGNLYTSSFQYQNSFSGTTDSFRGFGISNSGTALSFYNYALASTPIANFTSSYVNFPSKLSTAYRLIEGGAFASQIAASSSTTSALLTLVDQSTDKYYAEGTMYDITLKTNYAGTCGSYRVFVISSGGSYSHVVVSTYSGDAIAVTFTDTTSGVQMNFRQEAQTSMAVAVNAIRI</sequence>
<evidence type="ECO:0000313" key="3">
    <source>
        <dbReference type="EMBL" id="ORJ25754.1"/>
    </source>
</evidence>
<dbReference type="SUPFAM" id="SSF49373">
    <property type="entry name" value="Invasin/intimin cell-adhesion fragments"/>
    <property type="match status" value="1"/>
</dbReference>
<dbReference type="InterPro" id="IPR013783">
    <property type="entry name" value="Ig-like_fold"/>
</dbReference>
<dbReference type="RefSeq" id="WP_020480213.1">
    <property type="nucleotide sequence ID" value="NZ_CAUQAZ010000076.1"/>
</dbReference>